<organism evidence="2 3">
    <name type="scientific">Sorghum bicolor</name>
    <name type="common">Sorghum</name>
    <name type="synonym">Sorghum vulgare</name>
    <dbReference type="NCBI Taxonomy" id="4558"/>
    <lineage>
        <taxon>Eukaryota</taxon>
        <taxon>Viridiplantae</taxon>
        <taxon>Streptophyta</taxon>
        <taxon>Embryophyta</taxon>
        <taxon>Tracheophyta</taxon>
        <taxon>Spermatophyta</taxon>
        <taxon>Magnoliopsida</taxon>
        <taxon>Liliopsida</taxon>
        <taxon>Poales</taxon>
        <taxon>Poaceae</taxon>
        <taxon>PACMAD clade</taxon>
        <taxon>Panicoideae</taxon>
        <taxon>Andropogonodae</taxon>
        <taxon>Andropogoneae</taxon>
        <taxon>Sorghinae</taxon>
        <taxon>Sorghum</taxon>
    </lineage>
</organism>
<protein>
    <submittedName>
        <fullName evidence="2">Uncharacterized protein</fullName>
    </submittedName>
</protein>
<evidence type="ECO:0000313" key="2">
    <source>
        <dbReference type="EMBL" id="KXG31827.1"/>
    </source>
</evidence>
<evidence type="ECO:0000313" key="3">
    <source>
        <dbReference type="Proteomes" id="UP000000768"/>
    </source>
</evidence>
<proteinExistence type="predicted"/>
<feature type="compositionally biased region" description="Basic residues" evidence="1">
    <location>
        <begin position="1"/>
        <end position="20"/>
    </location>
</feature>
<name>A0A1B6Q1M6_SORBI</name>
<dbReference type="AlphaFoldDB" id="A0A1B6Q1M6"/>
<dbReference type="Proteomes" id="UP000000768">
    <property type="component" value="Chromosome 3"/>
</dbReference>
<reference evidence="2 3" key="1">
    <citation type="journal article" date="2009" name="Nature">
        <title>The Sorghum bicolor genome and the diversification of grasses.</title>
        <authorList>
            <person name="Paterson A.H."/>
            <person name="Bowers J.E."/>
            <person name="Bruggmann R."/>
            <person name="Dubchak I."/>
            <person name="Grimwood J."/>
            <person name="Gundlach H."/>
            <person name="Haberer G."/>
            <person name="Hellsten U."/>
            <person name="Mitros T."/>
            <person name="Poliakov A."/>
            <person name="Schmutz J."/>
            <person name="Spannagl M."/>
            <person name="Tang H."/>
            <person name="Wang X."/>
            <person name="Wicker T."/>
            <person name="Bharti A.K."/>
            <person name="Chapman J."/>
            <person name="Feltus F.A."/>
            <person name="Gowik U."/>
            <person name="Grigoriev I.V."/>
            <person name="Lyons E."/>
            <person name="Maher C.A."/>
            <person name="Martis M."/>
            <person name="Narechania A."/>
            <person name="Otillar R.P."/>
            <person name="Penning B.W."/>
            <person name="Salamov A.A."/>
            <person name="Wang Y."/>
            <person name="Zhang L."/>
            <person name="Carpita N.C."/>
            <person name="Freeling M."/>
            <person name="Gingle A.R."/>
            <person name="Hash C.T."/>
            <person name="Keller B."/>
            <person name="Klein P."/>
            <person name="Kresovich S."/>
            <person name="McCann M.C."/>
            <person name="Ming R."/>
            <person name="Peterson D.G."/>
            <person name="Mehboob-ur-Rahman"/>
            <person name="Ware D."/>
            <person name="Westhoff P."/>
            <person name="Mayer K.F."/>
            <person name="Messing J."/>
            <person name="Rokhsar D.S."/>
        </authorList>
    </citation>
    <scope>NUCLEOTIDE SEQUENCE [LARGE SCALE GENOMIC DNA]</scope>
    <source>
        <strain evidence="3">cv. BTx623</strain>
    </source>
</reference>
<gene>
    <name evidence="2" type="ORF">SORBI_3003G064000</name>
</gene>
<reference evidence="3" key="2">
    <citation type="journal article" date="2018" name="Plant J.">
        <title>The Sorghum bicolor reference genome: improved assembly, gene annotations, a transcriptome atlas, and signatures of genome organization.</title>
        <authorList>
            <person name="McCormick R.F."/>
            <person name="Truong S.K."/>
            <person name="Sreedasyam A."/>
            <person name="Jenkins J."/>
            <person name="Shu S."/>
            <person name="Sims D."/>
            <person name="Kennedy M."/>
            <person name="Amirebrahimi M."/>
            <person name="Weers B.D."/>
            <person name="McKinley B."/>
            <person name="Mattison A."/>
            <person name="Morishige D.T."/>
            <person name="Grimwood J."/>
            <person name="Schmutz J."/>
            <person name="Mullet J.E."/>
        </authorList>
    </citation>
    <scope>NUCLEOTIDE SEQUENCE [LARGE SCALE GENOMIC DNA]</scope>
    <source>
        <strain evidence="3">cv. BTx623</strain>
    </source>
</reference>
<accession>A0A1B6Q1M6</accession>
<evidence type="ECO:0000256" key="1">
    <source>
        <dbReference type="SAM" id="MobiDB-lite"/>
    </source>
</evidence>
<dbReference type="Gramene" id="KXG31827">
    <property type="protein sequence ID" value="KXG31827"/>
    <property type="gene ID" value="SORBI_3003G064000"/>
</dbReference>
<keyword evidence="3" id="KW-1185">Reference proteome</keyword>
<sequence length="102" mass="12480">MEKDKPRRRRRSSARPPRRLQNKEFYWRQPRTRSNSAPPHPRPKKIEWTPAEREVIQAFYAEAIDEMAKCVSMTEEEQQEEYRRAGKLHKFDPFTEMEKRYA</sequence>
<dbReference type="InParanoid" id="A0A1B6Q1M6"/>
<feature type="region of interest" description="Disordered" evidence="1">
    <location>
        <begin position="1"/>
        <end position="48"/>
    </location>
</feature>
<dbReference type="EMBL" id="CM000762">
    <property type="protein sequence ID" value="KXG31827.1"/>
    <property type="molecule type" value="Genomic_DNA"/>
</dbReference>